<dbReference type="InterPro" id="IPR023298">
    <property type="entry name" value="ATPase_P-typ_TM_dom_sf"/>
</dbReference>
<organism evidence="3 4">
    <name type="scientific">Monoraphidium neglectum</name>
    <dbReference type="NCBI Taxonomy" id="145388"/>
    <lineage>
        <taxon>Eukaryota</taxon>
        <taxon>Viridiplantae</taxon>
        <taxon>Chlorophyta</taxon>
        <taxon>core chlorophytes</taxon>
        <taxon>Chlorophyceae</taxon>
        <taxon>CS clade</taxon>
        <taxon>Sphaeropleales</taxon>
        <taxon>Selenastraceae</taxon>
        <taxon>Monoraphidium</taxon>
    </lineage>
</organism>
<dbReference type="PANTHER" id="PTHR24092">
    <property type="entry name" value="PROBABLE PHOSPHOLIPID-TRANSPORTING ATPASE"/>
    <property type="match status" value="1"/>
</dbReference>
<dbReference type="EC" id="3.6.3.1" evidence="3"/>
<dbReference type="GO" id="GO:0140326">
    <property type="term" value="F:ATPase-coupled intramembrane lipid transporter activity"/>
    <property type="evidence" value="ECO:0007669"/>
    <property type="project" value="TreeGrafter"/>
</dbReference>
<name>A0A0D2M1N7_9CHLO</name>
<keyword evidence="3" id="KW-0378">Hydrolase</keyword>
<gene>
    <name evidence="3" type="ORF">MNEG_12591</name>
</gene>
<protein>
    <submittedName>
        <fullName evidence="3">ATPase, class I, type 8B, member 2</fullName>
        <ecNumber evidence="3">3.6.3.1</ecNumber>
    </submittedName>
</protein>
<reference evidence="3 4" key="1">
    <citation type="journal article" date="2013" name="BMC Genomics">
        <title>Reconstruction of the lipid metabolism for the microalga Monoraphidium neglectum from its genome sequence reveals characteristics suitable for biofuel production.</title>
        <authorList>
            <person name="Bogen C."/>
            <person name="Al-Dilaimi A."/>
            <person name="Albersmeier A."/>
            <person name="Wichmann J."/>
            <person name="Grundmann M."/>
            <person name="Rupp O."/>
            <person name="Lauersen K.J."/>
            <person name="Blifernez-Klassen O."/>
            <person name="Kalinowski J."/>
            <person name="Goesmann A."/>
            <person name="Mussgnug J.H."/>
            <person name="Kruse O."/>
        </authorList>
    </citation>
    <scope>NUCLEOTIDE SEQUENCE [LARGE SCALE GENOMIC DNA]</scope>
    <source>
        <strain evidence="3 4">SAG 48.87</strain>
    </source>
</reference>
<feature type="region of interest" description="Disordered" evidence="1">
    <location>
        <begin position="1"/>
        <end position="124"/>
    </location>
</feature>
<dbReference type="GO" id="GO:0016787">
    <property type="term" value="F:hydrolase activity"/>
    <property type="evidence" value="ECO:0007669"/>
    <property type="project" value="UniProtKB-KW"/>
</dbReference>
<feature type="compositionally biased region" description="Low complexity" evidence="1">
    <location>
        <begin position="60"/>
        <end position="75"/>
    </location>
</feature>
<feature type="compositionally biased region" description="Polar residues" evidence="1">
    <location>
        <begin position="36"/>
        <end position="48"/>
    </location>
</feature>
<dbReference type="RefSeq" id="XP_013894391.1">
    <property type="nucleotide sequence ID" value="XM_014038937.1"/>
</dbReference>
<evidence type="ECO:0000259" key="2">
    <source>
        <dbReference type="Pfam" id="PF16209"/>
    </source>
</evidence>
<proteinExistence type="predicted"/>
<dbReference type="InterPro" id="IPR032631">
    <property type="entry name" value="P-type_ATPase_N"/>
</dbReference>
<dbReference type="KEGG" id="mng:MNEG_12591"/>
<dbReference type="Pfam" id="PF16209">
    <property type="entry name" value="PhoLip_ATPase_N"/>
    <property type="match status" value="1"/>
</dbReference>
<dbReference type="PANTHER" id="PTHR24092:SF218">
    <property type="entry name" value="PHOSPHOLIPID-TRANSPORTING ATPASE"/>
    <property type="match status" value="1"/>
</dbReference>
<evidence type="ECO:0000313" key="4">
    <source>
        <dbReference type="Proteomes" id="UP000054498"/>
    </source>
</evidence>
<dbReference type="Proteomes" id="UP000054498">
    <property type="component" value="Unassembled WGS sequence"/>
</dbReference>
<dbReference type="EMBL" id="KK103543">
    <property type="protein sequence ID" value="KIY95371.1"/>
    <property type="molecule type" value="Genomic_DNA"/>
</dbReference>
<accession>A0A0D2M1N7</accession>
<feature type="compositionally biased region" description="Low complexity" evidence="1">
    <location>
        <begin position="82"/>
        <end position="106"/>
    </location>
</feature>
<dbReference type="STRING" id="145388.A0A0D2M1N7"/>
<keyword evidence="4" id="KW-1185">Reference proteome</keyword>
<dbReference type="AlphaFoldDB" id="A0A0D2M1N7"/>
<evidence type="ECO:0000313" key="3">
    <source>
        <dbReference type="EMBL" id="KIY95371.1"/>
    </source>
</evidence>
<dbReference type="SUPFAM" id="SSF81665">
    <property type="entry name" value="Calcium ATPase, transmembrane domain M"/>
    <property type="match status" value="1"/>
</dbReference>
<dbReference type="GO" id="GO:0005886">
    <property type="term" value="C:plasma membrane"/>
    <property type="evidence" value="ECO:0007669"/>
    <property type="project" value="TreeGrafter"/>
</dbReference>
<dbReference type="OrthoDB" id="377733at2759"/>
<evidence type="ECO:0000256" key="1">
    <source>
        <dbReference type="SAM" id="MobiDB-lite"/>
    </source>
</evidence>
<dbReference type="GO" id="GO:0045332">
    <property type="term" value="P:phospholipid translocation"/>
    <property type="evidence" value="ECO:0007669"/>
    <property type="project" value="TreeGrafter"/>
</dbReference>
<sequence>MQAGAPGSGAVLQLPQRHVPHAAIAGSAEANGGPHASTSGRRSNSSPRLGSGADGDVHVPHQQQLLHQQQQPQQQQHHHPQQRPSGAGPGAPQSAGALAAPAPADGFEPPARVIRPHTSRPPVSRGCLHHAAKALGIHLQGDVATNEISTAKYTLLTFLPVNLFEQFMRVANLYFLLCAILQLIPGLSPTSWFTTVAPLVFVLAVNAVKEGYDDACRHRNDTQINNRRVIMLDGEAGEVLVYWKDVVAGDLIKARGLFLG</sequence>
<dbReference type="GeneID" id="25729969"/>
<feature type="domain" description="P-type ATPase N-terminal" evidence="2">
    <location>
        <begin position="144"/>
        <end position="196"/>
    </location>
</feature>